<reference evidence="2" key="1">
    <citation type="submission" date="2021-12" db="EMBL/GenBank/DDBJ databases">
        <title>Prjna785345.</title>
        <authorList>
            <person name="Rujirawat T."/>
            <person name="Krajaejun T."/>
        </authorList>
    </citation>
    <scope>NUCLEOTIDE SEQUENCE</scope>
    <source>
        <strain evidence="2">Pi057C3</strain>
    </source>
</reference>
<feature type="region of interest" description="Disordered" evidence="1">
    <location>
        <begin position="651"/>
        <end position="712"/>
    </location>
</feature>
<evidence type="ECO:0000313" key="2">
    <source>
        <dbReference type="EMBL" id="KAJ0403521.1"/>
    </source>
</evidence>
<feature type="compositionally biased region" description="Basic and acidic residues" evidence="1">
    <location>
        <begin position="103"/>
        <end position="124"/>
    </location>
</feature>
<feature type="region of interest" description="Disordered" evidence="1">
    <location>
        <begin position="138"/>
        <end position="165"/>
    </location>
</feature>
<proteinExistence type="predicted"/>
<keyword evidence="3" id="KW-1185">Reference proteome</keyword>
<feature type="region of interest" description="Disordered" evidence="1">
    <location>
        <begin position="89"/>
        <end position="124"/>
    </location>
</feature>
<feature type="compositionally biased region" description="Low complexity" evidence="1">
    <location>
        <begin position="682"/>
        <end position="711"/>
    </location>
</feature>
<feature type="compositionally biased region" description="Acidic residues" evidence="1">
    <location>
        <begin position="656"/>
        <end position="665"/>
    </location>
</feature>
<sequence>MADPTMLERLRRGRARLHKQDAPGAIVEWKEALALAYSSQRYSIAFVLSKNLGDAHVEIAKTAPSPARSLEKLREARDYYTYALGLHSEPEATPVEDQEPEESSAHCYEDRDEESSLHARDDGNRDYSLVVEEALDTIHADTESPTDESSALAEVADDESYRNDSDPTIEVFDVVQDEANPDTTLEPTDCTASAATDSPSRLVYDIAFLRSLQHCGQTDSPDIARVASLCSSLVATPVSPRKPTGKAKKKGKARAPPTRAHSTKRMMGDMNPNESAQRLLSYNMLQEVLQVANIDDDEEAVMITRMKVDPRHTKEFERLLRLILKNTHTAGHVSTCVVKPPPGDFTYTSIVKYSSLMAMRQIFPSSVESGAEFYKLIATRDSMLLEPPTYQIEGGFGTWIESDGNTRPMRDDSDDPSLVYQNVPGPCCDDSCDNPHGLNVRASFVAPSKGFQLFQSRYQRNNKKGGQKNLRCFPCCRNGRHVSSGFCGDSIRVHVAVSRITTSGGVKICPLVASQPAVLAFARFINLDGTFDATVSGPEVVPGQTVEKHDILQWVRDKDHPLNPLFPGILRSAAMESSLQSAIFEFNAECKAWHYGWTAPRGQGLSGSDARHVLEILFVKPVGSYLYILERLRSDTFSIYSSRRAGNTTSVRADADAYEQDDDMDDSRGSKRKRTQAPPSPATSTSTSSSVTTPRRSPTASPAHWPSASPSQMSSVIASLELNSPHSDRIKVEDASSPHQHLHAYSSGNLGVYIQSHASPEPPLPTTQNSWSFDLGLNDDSTDLMNHTLFTDAQERRVVAREELPWSELYNLFDSMPTITHGSSSSNDEDMASPPTSETVTNPVTAAAADAILTFL</sequence>
<comment type="caution">
    <text evidence="2">The sequence shown here is derived from an EMBL/GenBank/DDBJ whole genome shotgun (WGS) entry which is preliminary data.</text>
</comment>
<feature type="region of interest" description="Disordered" evidence="1">
    <location>
        <begin position="820"/>
        <end position="843"/>
    </location>
</feature>
<dbReference type="Proteomes" id="UP001209570">
    <property type="component" value="Unassembled WGS sequence"/>
</dbReference>
<evidence type="ECO:0000256" key="1">
    <source>
        <dbReference type="SAM" id="MobiDB-lite"/>
    </source>
</evidence>
<gene>
    <name evidence="2" type="ORF">P43SY_010064</name>
</gene>
<protein>
    <submittedName>
        <fullName evidence="2">Uncharacterized protein</fullName>
    </submittedName>
</protein>
<feature type="compositionally biased region" description="Basic residues" evidence="1">
    <location>
        <begin position="243"/>
        <end position="253"/>
    </location>
</feature>
<organism evidence="2 3">
    <name type="scientific">Pythium insidiosum</name>
    <name type="common">Pythiosis disease agent</name>
    <dbReference type="NCBI Taxonomy" id="114742"/>
    <lineage>
        <taxon>Eukaryota</taxon>
        <taxon>Sar</taxon>
        <taxon>Stramenopiles</taxon>
        <taxon>Oomycota</taxon>
        <taxon>Peronosporomycetes</taxon>
        <taxon>Pythiales</taxon>
        <taxon>Pythiaceae</taxon>
        <taxon>Pythium</taxon>
    </lineage>
</organism>
<dbReference type="EMBL" id="JAKCXM010000080">
    <property type="protein sequence ID" value="KAJ0403521.1"/>
    <property type="molecule type" value="Genomic_DNA"/>
</dbReference>
<name>A0AAD5M3X1_PYTIN</name>
<dbReference type="AlphaFoldDB" id="A0AAD5M3X1"/>
<evidence type="ECO:0000313" key="3">
    <source>
        <dbReference type="Proteomes" id="UP001209570"/>
    </source>
</evidence>
<feature type="region of interest" description="Disordered" evidence="1">
    <location>
        <begin position="238"/>
        <end position="271"/>
    </location>
</feature>
<feature type="compositionally biased region" description="Polar residues" evidence="1">
    <location>
        <begin position="834"/>
        <end position="843"/>
    </location>
</feature>
<accession>A0AAD5M3X1</accession>